<evidence type="ECO:0000313" key="7">
    <source>
        <dbReference type="EMBL" id="QHJ10267.1"/>
    </source>
</evidence>
<dbReference type="Gene3D" id="3.40.50.720">
    <property type="entry name" value="NAD(P)-binding Rossmann-like Domain"/>
    <property type="match status" value="2"/>
</dbReference>
<dbReference type="Pfam" id="PF02826">
    <property type="entry name" value="2-Hacid_dh_C"/>
    <property type="match status" value="1"/>
</dbReference>
<evidence type="ECO:0000256" key="3">
    <source>
        <dbReference type="ARBA" id="ARBA00023027"/>
    </source>
</evidence>
<dbReference type="Proteomes" id="UP000464524">
    <property type="component" value="Chromosome"/>
</dbReference>
<keyword evidence="2 4" id="KW-0560">Oxidoreductase</keyword>
<feature type="domain" description="D-isomer specific 2-hydroxyacid dehydrogenase NAD-binding" evidence="6">
    <location>
        <begin position="110"/>
        <end position="297"/>
    </location>
</feature>
<dbReference type="EC" id="1.1.1.28" evidence="7"/>
<name>A0A857JH61_9ALTE</name>
<dbReference type="KEGG" id="pmes:FX988_00479"/>
<reference evidence="7 8" key="1">
    <citation type="submission" date="2019-12" db="EMBL/GenBank/DDBJ databases">
        <title>Genome sequencing and assembly of endphytes of Porphyra tenera.</title>
        <authorList>
            <person name="Park J.M."/>
            <person name="Shin R."/>
            <person name="Jo S.H."/>
        </authorList>
    </citation>
    <scope>NUCLEOTIDE SEQUENCE [LARGE SCALE GENOMIC DNA]</scope>
    <source>
        <strain evidence="7 8">GPM4</strain>
    </source>
</reference>
<dbReference type="InterPro" id="IPR029753">
    <property type="entry name" value="D-isomer_DH_CS"/>
</dbReference>
<evidence type="ECO:0000313" key="8">
    <source>
        <dbReference type="Proteomes" id="UP000464524"/>
    </source>
</evidence>
<dbReference type="AlphaFoldDB" id="A0A857JH61"/>
<dbReference type="InterPro" id="IPR036291">
    <property type="entry name" value="NAD(P)-bd_dom_sf"/>
</dbReference>
<dbReference type="GO" id="GO:0006564">
    <property type="term" value="P:L-serine biosynthetic process"/>
    <property type="evidence" value="ECO:0007669"/>
    <property type="project" value="UniProtKB-ARBA"/>
</dbReference>
<protein>
    <submittedName>
        <fullName evidence="7">D-lactate dehydrogenase</fullName>
        <ecNumber evidence="7">1.1.1.28</ecNumber>
    </submittedName>
</protein>
<dbReference type="PANTHER" id="PTHR43026:SF1">
    <property type="entry name" value="2-HYDROXYACID DEHYDROGENASE HOMOLOG 1-RELATED"/>
    <property type="match status" value="1"/>
</dbReference>
<dbReference type="PROSITE" id="PS00670">
    <property type="entry name" value="D_2_HYDROXYACID_DH_2"/>
    <property type="match status" value="1"/>
</dbReference>
<dbReference type="GO" id="GO:0004617">
    <property type="term" value="F:phosphoglycerate dehydrogenase activity"/>
    <property type="evidence" value="ECO:0007669"/>
    <property type="project" value="UniProtKB-ARBA"/>
</dbReference>
<evidence type="ECO:0000259" key="6">
    <source>
        <dbReference type="Pfam" id="PF02826"/>
    </source>
</evidence>
<dbReference type="SUPFAM" id="SSF51735">
    <property type="entry name" value="NAD(P)-binding Rossmann-fold domains"/>
    <property type="match status" value="1"/>
</dbReference>
<dbReference type="SUPFAM" id="SSF52283">
    <property type="entry name" value="Formate/glycerate dehydrogenase catalytic domain-like"/>
    <property type="match status" value="1"/>
</dbReference>
<proteinExistence type="inferred from homology"/>
<dbReference type="EMBL" id="CP047656">
    <property type="protein sequence ID" value="QHJ10267.1"/>
    <property type="molecule type" value="Genomic_DNA"/>
</dbReference>
<dbReference type="Pfam" id="PF00389">
    <property type="entry name" value="2-Hacid_dh"/>
    <property type="match status" value="1"/>
</dbReference>
<gene>
    <name evidence="7" type="ORF">FX988_00479</name>
</gene>
<dbReference type="FunFam" id="3.40.50.720:FF:000041">
    <property type="entry name" value="D-3-phosphoglycerate dehydrogenase"/>
    <property type="match status" value="1"/>
</dbReference>
<evidence type="ECO:0000256" key="4">
    <source>
        <dbReference type="RuleBase" id="RU003719"/>
    </source>
</evidence>
<dbReference type="RefSeq" id="WP_160178169.1">
    <property type="nucleotide sequence ID" value="NZ_CP047656.1"/>
</dbReference>
<dbReference type="CDD" id="cd12183">
    <property type="entry name" value="LDH_like_2"/>
    <property type="match status" value="1"/>
</dbReference>
<dbReference type="GO" id="GO:0047545">
    <property type="term" value="F:(S)-2-hydroxyglutarate dehydrogenase activity"/>
    <property type="evidence" value="ECO:0007669"/>
    <property type="project" value="UniProtKB-ARBA"/>
</dbReference>
<evidence type="ECO:0000256" key="2">
    <source>
        <dbReference type="ARBA" id="ARBA00023002"/>
    </source>
</evidence>
<keyword evidence="3" id="KW-0520">NAD</keyword>
<dbReference type="PANTHER" id="PTHR43026">
    <property type="entry name" value="2-HYDROXYACID DEHYDROGENASE HOMOLOG 1-RELATED"/>
    <property type="match status" value="1"/>
</dbReference>
<keyword evidence="8" id="KW-1185">Reference proteome</keyword>
<dbReference type="InterPro" id="IPR058205">
    <property type="entry name" value="D-LDH-like"/>
</dbReference>
<dbReference type="InterPro" id="IPR029752">
    <property type="entry name" value="D-isomer_DH_CS1"/>
</dbReference>
<dbReference type="InterPro" id="IPR006140">
    <property type="entry name" value="D-isomer_DH_NAD-bd"/>
</dbReference>
<accession>A0A857JH61</accession>
<dbReference type="OrthoDB" id="9805416at2"/>
<dbReference type="GO" id="GO:0051287">
    <property type="term" value="F:NAD binding"/>
    <property type="evidence" value="ECO:0007669"/>
    <property type="project" value="InterPro"/>
</dbReference>
<dbReference type="GO" id="GO:0008720">
    <property type="term" value="F:D-lactate dehydrogenase (NAD+) activity"/>
    <property type="evidence" value="ECO:0007669"/>
    <property type="project" value="UniProtKB-EC"/>
</dbReference>
<evidence type="ECO:0000256" key="1">
    <source>
        <dbReference type="ARBA" id="ARBA00005854"/>
    </source>
</evidence>
<sequence length="332" mass="36983">MKIAFFNTKDYDRFYFTQENSRNEHSIRFIETHLNENTVHLITNETAVCVFINDCLNANVLTSLKSKGVKFIALRSAGFNHVDLATAKKLGLVVTRVPAYSPYAVAEHAVALLMTLNRKIHRAHNRVREGNFSLNNLLGFDIHGKTVGVIGTGKIGQIYSNIMLGFGCHVLAYDVKTNAECIAAGVDYVPLNELLSRSDIISLHCPLNDETHHLIDESAINLMKPTVTLINTSRGKLIDTKAVINALKAQKISLLGLDVYEEEEVLFFDDFSSSVIQDDVFARLLTFPNVLVTSHQAFFTQEALTQIAHVTLQNISEFEQNGVIQNGVDNFT</sequence>
<evidence type="ECO:0000259" key="5">
    <source>
        <dbReference type="Pfam" id="PF00389"/>
    </source>
</evidence>
<organism evidence="7 8">
    <name type="scientific">Paraglaciecola mesophila</name>
    <dbReference type="NCBI Taxonomy" id="197222"/>
    <lineage>
        <taxon>Bacteria</taxon>
        <taxon>Pseudomonadati</taxon>
        <taxon>Pseudomonadota</taxon>
        <taxon>Gammaproteobacteria</taxon>
        <taxon>Alteromonadales</taxon>
        <taxon>Alteromonadaceae</taxon>
        <taxon>Paraglaciecola</taxon>
    </lineage>
</organism>
<comment type="similarity">
    <text evidence="1 4">Belongs to the D-isomer specific 2-hydroxyacid dehydrogenase family.</text>
</comment>
<dbReference type="InterPro" id="IPR006139">
    <property type="entry name" value="D-isomer_2_OHA_DH_cat_dom"/>
</dbReference>
<feature type="domain" description="D-isomer specific 2-hydroxyacid dehydrogenase catalytic" evidence="5">
    <location>
        <begin position="5"/>
        <end position="328"/>
    </location>
</feature>
<dbReference type="PROSITE" id="PS00065">
    <property type="entry name" value="D_2_HYDROXYACID_DH_1"/>
    <property type="match status" value="1"/>
</dbReference>